<dbReference type="EMBL" id="NJAK01000001">
    <property type="protein sequence ID" value="PHM62846.1"/>
    <property type="molecule type" value="Genomic_DNA"/>
</dbReference>
<evidence type="ECO:0000256" key="3">
    <source>
        <dbReference type="ARBA" id="ARBA00023163"/>
    </source>
</evidence>
<evidence type="ECO:0000259" key="4">
    <source>
        <dbReference type="PROSITE" id="PS50943"/>
    </source>
</evidence>
<organism evidence="5 6">
    <name type="scientific">Xenorhabdus ishibashii</name>
    <dbReference type="NCBI Taxonomy" id="1034471"/>
    <lineage>
        <taxon>Bacteria</taxon>
        <taxon>Pseudomonadati</taxon>
        <taxon>Pseudomonadota</taxon>
        <taxon>Gammaproteobacteria</taxon>
        <taxon>Enterobacterales</taxon>
        <taxon>Morganellaceae</taxon>
        <taxon>Xenorhabdus</taxon>
    </lineage>
</organism>
<keyword evidence="6" id="KW-1185">Reference proteome</keyword>
<dbReference type="Proteomes" id="UP000222168">
    <property type="component" value="Unassembled WGS sequence"/>
</dbReference>
<dbReference type="CDD" id="cd00093">
    <property type="entry name" value="HTH_XRE"/>
    <property type="match status" value="1"/>
</dbReference>
<evidence type="ECO:0000313" key="6">
    <source>
        <dbReference type="Proteomes" id="UP000222168"/>
    </source>
</evidence>
<dbReference type="SUPFAM" id="SSF47413">
    <property type="entry name" value="lambda repressor-like DNA-binding domains"/>
    <property type="match status" value="1"/>
</dbReference>
<dbReference type="RefSeq" id="WP_099117769.1">
    <property type="nucleotide sequence ID" value="NZ_NJAK01000001.1"/>
</dbReference>
<evidence type="ECO:0000256" key="2">
    <source>
        <dbReference type="ARBA" id="ARBA00023125"/>
    </source>
</evidence>
<proteinExistence type="predicted"/>
<sequence>MNFFDELKTSLEEAVEIKKGNKAAERVTRYEIADVKAIRAQLNISQAEMAKALGTSIDTIKSWEQKRRNPTGLAAKVLAIIQENPNFYKALTTIELPICHKY</sequence>
<keyword evidence="3" id="KW-0804">Transcription</keyword>
<comment type="caution">
    <text evidence="5">The sequence shown here is derived from an EMBL/GenBank/DDBJ whole genome shotgun (WGS) entry which is preliminary data.</text>
</comment>
<keyword evidence="2" id="KW-0238">DNA-binding</keyword>
<dbReference type="PANTHER" id="PTHR36511">
    <property type="entry name" value="MERR FAMILY BACTERIAL REGULATORY PROTEIN"/>
    <property type="match status" value="1"/>
</dbReference>
<protein>
    <submittedName>
        <fullName evidence="5">Transcriptional regulator</fullName>
    </submittedName>
</protein>
<keyword evidence="1" id="KW-0805">Transcription regulation</keyword>
<dbReference type="InterPro" id="IPR001387">
    <property type="entry name" value="Cro/C1-type_HTH"/>
</dbReference>
<dbReference type="AlphaFoldDB" id="A0A2D0KHE3"/>
<gene>
    <name evidence="5" type="ORF">Xish_02065</name>
</gene>
<dbReference type="SMART" id="SM00530">
    <property type="entry name" value="HTH_XRE"/>
    <property type="match status" value="1"/>
</dbReference>
<dbReference type="NCBIfam" id="NF041265">
    <property type="entry name" value="NadS"/>
    <property type="match status" value="1"/>
</dbReference>
<dbReference type="GO" id="GO:0003677">
    <property type="term" value="F:DNA binding"/>
    <property type="evidence" value="ECO:0007669"/>
    <property type="project" value="UniProtKB-KW"/>
</dbReference>
<accession>A0A2D0KHE3</accession>
<name>A0A2D0KHE3_9GAMM</name>
<reference evidence="5 6" key="1">
    <citation type="journal article" date="2017" name="Nat. Microbiol.">
        <title>Natural product diversity associated with the nematode symbionts Photorhabdus and Xenorhabdus.</title>
        <authorList>
            <person name="Tobias N.J."/>
            <person name="Wolff H."/>
            <person name="Djahanschiri B."/>
            <person name="Grundmann F."/>
            <person name="Kronenwerth M."/>
            <person name="Shi Y.M."/>
            <person name="Simonyi S."/>
            <person name="Grun P."/>
            <person name="Shapiro-Ilan D."/>
            <person name="Pidot S.J."/>
            <person name="Stinear T.P."/>
            <person name="Ebersberger I."/>
            <person name="Bode H.B."/>
        </authorList>
    </citation>
    <scope>NUCLEOTIDE SEQUENCE [LARGE SCALE GENOMIC DNA]</scope>
    <source>
        <strain evidence="5 6">DSM 22670</strain>
    </source>
</reference>
<dbReference type="PANTHER" id="PTHR36511:SF3">
    <property type="entry name" value="ANTITOXIN HIGA-2"/>
    <property type="match status" value="1"/>
</dbReference>
<evidence type="ECO:0000256" key="1">
    <source>
        <dbReference type="ARBA" id="ARBA00023015"/>
    </source>
</evidence>
<evidence type="ECO:0000313" key="5">
    <source>
        <dbReference type="EMBL" id="PHM62846.1"/>
    </source>
</evidence>
<feature type="domain" description="HTH cro/C1-type" evidence="4">
    <location>
        <begin position="35"/>
        <end position="71"/>
    </location>
</feature>
<dbReference type="Gene3D" id="1.10.260.40">
    <property type="entry name" value="lambda repressor-like DNA-binding domains"/>
    <property type="match status" value="1"/>
</dbReference>
<dbReference type="InterPro" id="IPR010982">
    <property type="entry name" value="Lambda_DNA-bd_dom_sf"/>
</dbReference>
<dbReference type="OrthoDB" id="9799384at2"/>
<dbReference type="Pfam" id="PF01381">
    <property type="entry name" value="HTH_3"/>
    <property type="match status" value="1"/>
</dbReference>
<dbReference type="PROSITE" id="PS50943">
    <property type="entry name" value="HTH_CROC1"/>
    <property type="match status" value="1"/>
</dbReference>
<dbReference type="InterPro" id="IPR052359">
    <property type="entry name" value="HTH-type_reg/antitoxin"/>
</dbReference>
<dbReference type="InterPro" id="IPR047761">
    <property type="entry name" value="NadS-like"/>
</dbReference>